<reference evidence="2 3" key="1">
    <citation type="journal article" date="2018" name="Int. J. Syst. Evol. Microbiol.">
        <title>Zhouia spongiae sp. nov., isolated from a marine sponge.</title>
        <authorList>
            <person name="Zhuang L."/>
            <person name="Lin B."/>
            <person name="Qin F."/>
            <person name="Luo L."/>
        </authorList>
    </citation>
    <scope>NUCLEOTIDE SEQUENCE [LARGE SCALE GENOMIC DNA]</scope>
    <source>
        <strain evidence="2 3">HN-Y44</strain>
    </source>
</reference>
<keyword evidence="1" id="KW-0472">Membrane</keyword>
<dbReference type="EMBL" id="CP094326">
    <property type="protein sequence ID" value="UNY99734.1"/>
    <property type="molecule type" value="Genomic_DNA"/>
</dbReference>
<dbReference type="Proteomes" id="UP000829476">
    <property type="component" value="Chromosome"/>
</dbReference>
<organism evidence="2 3">
    <name type="scientific">Zhouia spongiae</name>
    <dbReference type="NCBI Taxonomy" id="2202721"/>
    <lineage>
        <taxon>Bacteria</taxon>
        <taxon>Pseudomonadati</taxon>
        <taxon>Bacteroidota</taxon>
        <taxon>Flavobacteriia</taxon>
        <taxon>Flavobacteriales</taxon>
        <taxon>Flavobacteriaceae</taxon>
        <taxon>Zhouia</taxon>
    </lineage>
</organism>
<keyword evidence="3" id="KW-1185">Reference proteome</keyword>
<sequence length="56" mass="6578">MKRVYKIIIFFASIFILGVLSFAGYINYSLEKKENLHAVDSNKSTQKDNIRTIFKY</sequence>
<evidence type="ECO:0000256" key="1">
    <source>
        <dbReference type="SAM" id="Phobius"/>
    </source>
</evidence>
<feature type="transmembrane region" description="Helical" evidence="1">
    <location>
        <begin position="7"/>
        <end position="26"/>
    </location>
</feature>
<protein>
    <submittedName>
        <fullName evidence="2">Uncharacterized protein</fullName>
    </submittedName>
</protein>
<keyword evidence="1" id="KW-1133">Transmembrane helix</keyword>
<name>A0ABY3YPI1_9FLAO</name>
<keyword evidence="1" id="KW-0812">Transmembrane</keyword>
<accession>A0ABY3YPI1</accession>
<gene>
    <name evidence="2" type="ORF">MQE36_05160</name>
</gene>
<evidence type="ECO:0000313" key="2">
    <source>
        <dbReference type="EMBL" id="UNY99734.1"/>
    </source>
</evidence>
<evidence type="ECO:0000313" key="3">
    <source>
        <dbReference type="Proteomes" id="UP000829476"/>
    </source>
</evidence>
<proteinExistence type="predicted"/>
<dbReference type="RefSeq" id="WP_242938106.1">
    <property type="nucleotide sequence ID" value="NZ_CP094326.1"/>
</dbReference>